<gene>
    <name evidence="2" type="ORF">EVOR1521_LOCUS31345</name>
</gene>
<proteinExistence type="predicted"/>
<dbReference type="AlphaFoldDB" id="A0AA36JQH5"/>
<protein>
    <submittedName>
        <fullName evidence="2">Uncharacterized protein</fullName>
    </submittedName>
</protein>
<organism evidence="2 3">
    <name type="scientific">Effrenium voratum</name>
    <dbReference type="NCBI Taxonomy" id="2562239"/>
    <lineage>
        <taxon>Eukaryota</taxon>
        <taxon>Sar</taxon>
        <taxon>Alveolata</taxon>
        <taxon>Dinophyceae</taxon>
        <taxon>Suessiales</taxon>
        <taxon>Symbiodiniaceae</taxon>
        <taxon>Effrenium</taxon>
    </lineage>
</organism>
<evidence type="ECO:0000313" key="3">
    <source>
        <dbReference type="Proteomes" id="UP001178507"/>
    </source>
</evidence>
<feature type="signal peptide" evidence="1">
    <location>
        <begin position="1"/>
        <end position="16"/>
    </location>
</feature>
<dbReference type="Proteomes" id="UP001178507">
    <property type="component" value="Unassembled WGS sequence"/>
</dbReference>
<keyword evidence="1" id="KW-0732">Signal</keyword>
<accession>A0AA36JQH5</accession>
<evidence type="ECO:0000313" key="2">
    <source>
        <dbReference type="EMBL" id="CAJ1410538.1"/>
    </source>
</evidence>
<evidence type="ECO:0000256" key="1">
    <source>
        <dbReference type="SAM" id="SignalP"/>
    </source>
</evidence>
<keyword evidence="3" id="KW-1185">Reference proteome</keyword>
<comment type="caution">
    <text evidence="2">The sequence shown here is derived from an EMBL/GenBank/DDBJ whole genome shotgun (WGS) entry which is preliminary data.</text>
</comment>
<dbReference type="EMBL" id="CAUJNA010003825">
    <property type="protein sequence ID" value="CAJ1410538.1"/>
    <property type="molecule type" value="Genomic_DNA"/>
</dbReference>
<feature type="chain" id="PRO_5041265881" evidence="1">
    <location>
        <begin position="17"/>
        <end position="368"/>
    </location>
</feature>
<sequence>MLVILCLLSGSVALKAKEQTVVSAAGLTSVRPLSRAPVLLQARASLKPKVHTSQERPLSFLQEDADEFLTEVLPMAAPVPPKFVSQDRRPATPETADVVTEAVGPAGPLSVAAPRDGKVDSPPWGLLPWQLLLIGAGVCTAGVLFSHRRDRDRVTQEVEKVPVSLSSDLETLPVDEPRLVRLEGLLGAESKLAAPFSEKPCVFFSASVCRHRPDGMGLPVAFHSQQAAFHLKLQDAPDVVVHIDGDVALFDMQSGREEWRQAFCEAPKPWCSFVLNHLVQSPDAAAHFKQSLELGSGAQLDFRESALRVSSAESYATCVGQVTRASDGRLSLQPWQPPRRAKPFWRRLAPVDCLVGSVLISDNPALCG</sequence>
<name>A0AA36JQH5_9DINO</name>
<reference evidence="2" key="1">
    <citation type="submission" date="2023-08" db="EMBL/GenBank/DDBJ databases">
        <authorList>
            <person name="Chen Y."/>
            <person name="Shah S."/>
            <person name="Dougan E. K."/>
            <person name="Thang M."/>
            <person name="Chan C."/>
        </authorList>
    </citation>
    <scope>NUCLEOTIDE SEQUENCE</scope>
</reference>